<evidence type="ECO:0000313" key="2">
    <source>
        <dbReference type="EMBL" id="GAA0955600.1"/>
    </source>
</evidence>
<reference evidence="3" key="1">
    <citation type="journal article" date="2019" name="Int. J. Syst. Evol. Microbiol.">
        <title>The Global Catalogue of Microorganisms (GCM) 10K type strain sequencing project: providing services to taxonomists for standard genome sequencing and annotation.</title>
        <authorList>
            <consortium name="The Broad Institute Genomics Platform"/>
            <consortium name="The Broad Institute Genome Sequencing Center for Infectious Disease"/>
            <person name="Wu L."/>
            <person name="Ma J."/>
        </authorList>
    </citation>
    <scope>NUCLEOTIDE SEQUENCE [LARGE SCALE GENOMIC DNA]</scope>
    <source>
        <strain evidence="3">JCM 11444</strain>
    </source>
</reference>
<evidence type="ECO:0000313" key="3">
    <source>
        <dbReference type="Proteomes" id="UP001500418"/>
    </source>
</evidence>
<evidence type="ECO:0000256" key="1">
    <source>
        <dbReference type="SAM" id="MobiDB-lite"/>
    </source>
</evidence>
<name>A0ABN1RE52_9ACTN</name>
<comment type="caution">
    <text evidence="2">The sequence shown here is derived from an EMBL/GenBank/DDBJ whole genome shotgun (WGS) entry which is preliminary data.</text>
</comment>
<proteinExistence type="predicted"/>
<accession>A0ABN1RE52</accession>
<dbReference type="EMBL" id="BAAAID010000092">
    <property type="protein sequence ID" value="GAA0955600.1"/>
    <property type="molecule type" value="Genomic_DNA"/>
</dbReference>
<keyword evidence="3" id="KW-1185">Reference proteome</keyword>
<sequence length="83" mass="8813">MVRHSRGPPLRLGDFLTGRQAKAGQSPAHPTPGRNTGFLLRLAEPHASRAAAVADDDLTRVIAVHLPSGGQLDIHHAGHTTRT</sequence>
<protein>
    <submittedName>
        <fullName evidence="2">Uncharacterized protein</fullName>
    </submittedName>
</protein>
<gene>
    <name evidence="2" type="ORF">GCM10009575_084450</name>
</gene>
<feature type="region of interest" description="Disordered" evidence="1">
    <location>
        <begin position="1"/>
        <end position="37"/>
    </location>
</feature>
<organism evidence="2 3">
    <name type="scientific">Streptomyces rhizosphaericus</name>
    <dbReference type="NCBI Taxonomy" id="114699"/>
    <lineage>
        <taxon>Bacteria</taxon>
        <taxon>Bacillati</taxon>
        <taxon>Actinomycetota</taxon>
        <taxon>Actinomycetes</taxon>
        <taxon>Kitasatosporales</taxon>
        <taxon>Streptomycetaceae</taxon>
        <taxon>Streptomyces</taxon>
        <taxon>Streptomyces violaceusniger group</taxon>
    </lineage>
</organism>
<dbReference type="Proteomes" id="UP001500418">
    <property type="component" value="Unassembled WGS sequence"/>
</dbReference>